<dbReference type="InterPro" id="IPR029063">
    <property type="entry name" value="SAM-dependent_MTases_sf"/>
</dbReference>
<dbReference type="EMBL" id="LECT01000002">
    <property type="protein sequence ID" value="KLU07804.1"/>
    <property type="molecule type" value="Genomic_DNA"/>
</dbReference>
<dbReference type="Pfam" id="PF13649">
    <property type="entry name" value="Methyltransf_25"/>
    <property type="match status" value="1"/>
</dbReference>
<dbReference type="PATRIC" id="fig|595434.4.peg.170"/>
<dbReference type="GO" id="GO:0032259">
    <property type="term" value="P:methylation"/>
    <property type="evidence" value="ECO:0007669"/>
    <property type="project" value="UniProtKB-KW"/>
</dbReference>
<organism evidence="2 3">
    <name type="scientific">Rhodopirellula islandica</name>
    <dbReference type="NCBI Taxonomy" id="595434"/>
    <lineage>
        <taxon>Bacteria</taxon>
        <taxon>Pseudomonadati</taxon>
        <taxon>Planctomycetota</taxon>
        <taxon>Planctomycetia</taxon>
        <taxon>Pirellulales</taxon>
        <taxon>Pirellulaceae</taxon>
        <taxon>Rhodopirellula</taxon>
    </lineage>
</organism>
<evidence type="ECO:0000313" key="2">
    <source>
        <dbReference type="EMBL" id="KLU07804.1"/>
    </source>
</evidence>
<keyword evidence="2" id="KW-0489">Methyltransferase</keyword>
<reference evidence="2" key="1">
    <citation type="submission" date="2015-05" db="EMBL/GenBank/DDBJ databases">
        <title>Permanent draft genome of Rhodopirellula islandicus K833.</title>
        <authorList>
            <person name="Kizina J."/>
            <person name="Richter M."/>
            <person name="Glockner F.O."/>
            <person name="Harder J."/>
        </authorList>
    </citation>
    <scope>NUCLEOTIDE SEQUENCE [LARGE SCALE GENOMIC DNA]</scope>
    <source>
        <strain evidence="2">K833</strain>
    </source>
</reference>
<dbReference type="Proteomes" id="UP000036367">
    <property type="component" value="Unassembled WGS sequence"/>
</dbReference>
<dbReference type="PANTHER" id="PTHR43591">
    <property type="entry name" value="METHYLTRANSFERASE"/>
    <property type="match status" value="1"/>
</dbReference>
<dbReference type="OrthoDB" id="282790at2"/>
<sequence length="216" mass="23391">MSTNPAQQFYDRISHAYDLIADGGEHVARERGLELLAPQAAESVLEIGFGTGHSLLTIAEAVGPEGNVTGIDISPGMKDVAAKRIDKAGLTDRVQLIVAEAPPLPFEDDTFDAVTMSFTLELFAAEQIPAVLAECRRVLKPGGRLGVVSMATVPESDRESVLEKTYVWMHTHFPHIVDCQPIPLETLVESAGFEIANQERVDLFTMPVAIVVGVNR</sequence>
<dbReference type="InterPro" id="IPR041698">
    <property type="entry name" value="Methyltransf_25"/>
</dbReference>
<name>A0A0J1EQP1_RHOIS</name>
<evidence type="ECO:0000313" key="3">
    <source>
        <dbReference type="Proteomes" id="UP000036367"/>
    </source>
</evidence>
<keyword evidence="2" id="KW-0808">Transferase</keyword>
<dbReference type="STRING" id="595434.RISK_000177"/>
<dbReference type="SUPFAM" id="SSF53335">
    <property type="entry name" value="S-adenosyl-L-methionine-dependent methyltransferases"/>
    <property type="match status" value="1"/>
</dbReference>
<dbReference type="RefSeq" id="WP_047812334.1">
    <property type="nucleotide sequence ID" value="NZ_LECT01000002.1"/>
</dbReference>
<gene>
    <name evidence="2" type="ORF">RISK_000177</name>
</gene>
<protein>
    <submittedName>
        <fullName evidence="2">Methyltransferase type 11</fullName>
    </submittedName>
</protein>
<proteinExistence type="predicted"/>
<dbReference type="PANTHER" id="PTHR43591:SF24">
    <property type="entry name" value="2-METHOXY-6-POLYPRENYL-1,4-BENZOQUINOL METHYLASE, MITOCHONDRIAL"/>
    <property type="match status" value="1"/>
</dbReference>
<dbReference type="GO" id="GO:0008168">
    <property type="term" value="F:methyltransferase activity"/>
    <property type="evidence" value="ECO:0007669"/>
    <property type="project" value="UniProtKB-KW"/>
</dbReference>
<dbReference type="CDD" id="cd02440">
    <property type="entry name" value="AdoMet_MTases"/>
    <property type="match status" value="1"/>
</dbReference>
<comment type="caution">
    <text evidence="2">The sequence shown here is derived from an EMBL/GenBank/DDBJ whole genome shotgun (WGS) entry which is preliminary data.</text>
</comment>
<evidence type="ECO:0000259" key="1">
    <source>
        <dbReference type="Pfam" id="PF13649"/>
    </source>
</evidence>
<dbReference type="Gene3D" id="3.40.50.150">
    <property type="entry name" value="Vaccinia Virus protein VP39"/>
    <property type="match status" value="1"/>
</dbReference>
<accession>A0A0J1EQP1</accession>
<dbReference type="AlphaFoldDB" id="A0A0J1EQP1"/>
<keyword evidence="3" id="KW-1185">Reference proteome</keyword>
<feature type="domain" description="Methyltransferase" evidence="1">
    <location>
        <begin position="44"/>
        <end position="143"/>
    </location>
</feature>